<dbReference type="GO" id="GO:0016887">
    <property type="term" value="F:ATP hydrolysis activity"/>
    <property type="evidence" value="ECO:0007669"/>
    <property type="project" value="InterPro"/>
</dbReference>
<gene>
    <name evidence="8" type="ORF">METZ01_LOCUS68535</name>
</gene>
<evidence type="ECO:0000313" key="8">
    <source>
        <dbReference type="EMBL" id="SVA15681.1"/>
    </source>
</evidence>
<evidence type="ECO:0000256" key="1">
    <source>
        <dbReference type="ARBA" id="ARBA00022448"/>
    </source>
</evidence>
<dbReference type="SUPFAM" id="SSF52540">
    <property type="entry name" value="P-loop containing nucleoside triphosphate hydrolases"/>
    <property type="match status" value="1"/>
</dbReference>
<dbReference type="InterPro" id="IPR017871">
    <property type="entry name" value="ABC_transporter-like_CS"/>
</dbReference>
<dbReference type="InterPro" id="IPR003439">
    <property type="entry name" value="ABC_transporter-like_ATP-bd"/>
</dbReference>
<evidence type="ECO:0000256" key="3">
    <source>
        <dbReference type="ARBA" id="ARBA00022741"/>
    </source>
</evidence>
<dbReference type="InterPro" id="IPR012693">
    <property type="entry name" value="ABC_transpr_PhnC"/>
</dbReference>
<evidence type="ECO:0000259" key="7">
    <source>
        <dbReference type="PROSITE" id="PS50893"/>
    </source>
</evidence>
<evidence type="ECO:0000256" key="5">
    <source>
        <dbReference type="ARBA" id="ARBA00022967"/>
    </source>
</evidence>
<dbReference type="Gene3D" id="3.40.50.300">
    <property type="entry name" value="P-loop containing nucleotide triphosphate hydrolases"/>
    <property type="match status" value="1"/>
</dbReference>
<dbReference type="NCBIfam" id="TIGR02315">
    <property type="entry name" value="ABC_phnC"/>
    <property type="match status" value="1"/>
</dbReference>
<dbReference type="GO" id="GO:0016020">
    <property type="term" value="C:membrane"/>
    <property type="evidence" value="ECO:0007669"/>
    <property type="project" value="InterPro"/>
</dbReference>
<dbReference type="SMART" id="SM00382">
    <property type="entry name" value="AAA"/>
    <property type="match status" value="1"/>
</dbReference>
<reference evidence="8" key="1">
    <citation type="submission" date="2018-05" db="EMBL/GenBank/DDBJ databases">
        <authorList>
            <person name="Lanie J.A."/>
            <person name="Ng W.-L."/>
            <person name="Kazmierczak K.M."/>
            <person name="Andrzejewski T.M."/>
            <person name="Davidsen T.M."/>
            <person name="Wayne K.J."/>
            <person name="Tettelin H."/>
            <person name="Glass J.I."/>
            <person name="Rusch D."/>
            <person name="Podicherti R."/>
            <person name="Tsui H.-C.T."/>
            <person name="Winkler M.E."/>
        </authorList>
    </citation>
    <scope>NUCLEOTIDE SEQUENCE</scope>
</reference>
<feature type="domain" description="ABC transporter" evidence="7">
    <location>
        <begin position="4"/>
        <end position="247"/>
    </location>
</feature>
<evidence type="ECO:0000256" key="6">
    <source>
        <dbReference type="ARBA" id="ARBA00023136"/>
    </source>
</evidence>
<keyword evidence="2" id="KW-1003">Cell membrane</keyword>
<dbReference type="EMBL" id="UINC01004620">
    <property type="protein sequence ID" value="SVA15681.1"/>
    <property type="molecule type" value="Genomic_DNA"/>
</dbReference>
<keyword evidence="6" id="KW-0472">Membrane</keyword>
<evidence type="ECO:0000256" key="4">
    <source>
        <dbReference type="ARBA" id="ARBA00022840"/>
    </source>
</evidence>
<keyword evidence="4" id="KW-0067">ATP-binding</keyword>
<dbReference type="PANTHER" id="PTHR43166">
    <property type="entry name" value="AMINO ACID IMPORT ATP-BINDING PROTEIN"/>
    <property type="match status" value="1"/>
</dbReference>
<dbReference type="PROSITE" id="PS50893">
    <property type="entry name" value="ABC_TRANSPORTER_2"/>
    <property type="match status" value="1"/>
</dbReference>
<sequence>MTILRVENISKTYDDGTQALKGVTFNVVPGEFVAVLGKSGSGKSTLLRCINRLVEPTKGSVFLGDDEITGASPSALRLLRRKIGMIFQQYNLVNRLTVWTNAMTGDLGVLPSWMGLVGYFPRTSISRAQSHLERVGVADKANGRADNLSGGQQQRVGIARALVQKPQLILADEPVSSLDPVSAKTIMDLLLEINQKNGVTIICNLHLPDLARQYAQRLLVLREGQIVFDGTPKQMDSSKLEAFYEFL</sequence>
<dbReference type="GO" id="GO:0015416">
    <property type="term" value="F:ABC-type phosphonate transporter activity"/>
    <property type="evidence" value="ECO:0007669"/>
    <property type="project" value="InterPro"/>
</dbReference>
<dbReference type="Pfam" id="PF00005">
    <property type="entry name" value="ABC_tran"/>
    <property type="match status" value="1"/>
</dbReference>
<dbReference type="AlphaFoldDB" id="A0A381TJI6"/>
<name>A0A381TJI6_9ZZZZ</name>
<dbReference type="PROSITE" id="PS00211">
    <property type="entry name" value="ABC_TRANSPORTER_1"/>
    <property type="match status" value="1"/>
</dbReference>
<dbReference type="CDD" id="cd03256">
    <property type="entry name" value="ABC_PhnC_transporter"/>
    <property type="match status" value="1"/>
</dbReference>
<protein>
    <recommendedName>
        <fullName evidence="7">ABC transporter domain-containing protein</fullName>
    </recommendedName>
</protein>
<proteinExistence type="predicted"/>
<keyword evidence="5" id="KW-1278">Translocase</keyword>
<dbReference type="InterPro" id="IPR003593">
    <property type="entry name" value="AAA+_ATPase"/>
</dbReference>
<accession>A0A381TJI6</accession>
<dbReference type="InterPro" id="IPR027417">
    <property type="entry name" value="P-loop_NTPase"/>
</dbReference>
<keyword evidence="1" id="KW-0813">Transport</keyword>
<evidence type="ECO:0000256" key="2">
    <source>
        <dbReference type="ARBA" id="ARBA00022475"/>
    </source>
</evidence>
<dbReference type="InterPro" id="IPR050086">
    <property type="entry name" value="MetN_ABC_transporter-like"/>
</dbReference>
<dbReference type="GO" id="GO:0005524">
    <property type="term" value="F:ATP binding"/>
    <property type="evidence" value="ECO:0007669"/>
    <property type="project" value="UniProtKB-KW"/>
</dbReference>
<organism evidence="8">
    <name type="scientific">marine metagenome</name>
    <dbReference type="NCBI Taxonomy" id="408172"/>
    <lineage>
        <taxon>unclassified sequences</taxon>
        <taxon>metagenomes</taxon>
        <taxon>ecological metagenomes</taxon>
    </lineage>
</organism>
<dbReference type="PANTHER" id="PTHR43166:SF6">
    <property type="entry name" value="PHOSPHONATES IMPORT ATP-BINDING PROTEIN PHNC"/>
    <property type="match status" value="1"/>
</dbReference>
<keyword evidence="3" id="KW-0547">Nucleotide-binding</keyword>